<name>A0A6C0H038_9ZZZZ</name>
<accession>A0A6C0H038</accession>
<proteinExistence type="predicted"/>
<reference evidence="1" key="1">
    <citation type="journal article" date="2020" name="Nature">
        <title>Giant virus diversity and host interactions through global metagenomics.</title>
        <authorList>
            <person name="Schulz F."/>
            <person name="Roux S."/>
            <person name="Paez-Espino D."/>
            <person name="Jungbluth S."/>
            <person name="Walsh D.A."/>
            <person name="Denef V.J."/>
            <person name="McMahon K.D."/>
            <person name="Konstantinidis K.T."/>
            <person name="Eloe-Fadrosh E.A."/>
            <person name="Kyrpides N.C."/>
            <person name="Woyke T."/>
        </authorList>
    </citation>
    <scope>NUCLEOTIDE SEQUENCE</scope>
    <source>
        <strain evidence="1">GVMAG-M-3300023179-4</strain>
    </source>
</reference>
<dbReference type="EMBL" id="MN739831">
    <property type="protein sequence ID" value="QHT73740.1"/>
    <property type="molecule type" value="Genomic_DNA"/>
</dbReference>
<organism evidence="1">
    <name type="scientific">viral metagenome</name>
    <dbReference type="NCBI Taxonomy" id="1070528"/>
    <lineage>
        <taxon>unclassified sequences</taxon>
        <taxon>metagenomes</taxon>
        <taxon>organismal metagenomes</taxon>
    </lineage>
</organism>
<evidence type="ECO:0000313" key="1">
    <source>
        <dbReference type="EMBL" id="QHT73740.1"/>
    </source>
</evidence>
<protein>
    <submittedName>
        <fullName evidence="1">Uncharacterized protein</fullName>
    </submittedName>
</protein>
<dbReference type="AlphaFoldDB" id="A0A6C0H038"/>
<sequence>MVLVKLNCSSSKRITWIDKTRIDPNPLFDNYSKYNDAYHAHDMSRMYSSDSSDSSIAFRSDIAPVSTMASSSKKRRYD</sequence>